<keyword evidence="4" id="KW-1185">Reference proteome</keyword>
<evidence type="ECO:0008006" key="5">
    <source>
        <dbReference type="Google" id="ProtNLM"/>
    </source>
</evidence>
<dbReference type="EMBL" id="JPIU01000050">
    <property type="protein sequence ID" value="KIO42690.1"/>
    <property type="molecule type" value="Genomic_DNA"/>
</dbReference>
<sequence length="230" mass="26745">MRKYIFYIIGILLIGACSKDEIEAFNTTRQYLFFEKSYADSITYSFFYYPDSTSLTVPVGIKLIGNTTNYDREFKLSVDTKNSTVETKHYSFPEKFLFRANRVVDTVYVKINNAADLREKSVRLVLKIEENALFLPGQYEYTRNVIRFSDIIAPPEWWNQTIIDSYLGPYTEKKFREFMKVTGVGDLTDLSSDTIWYLARSFKYYLLEKEKAGTPVIDEDGNNMNVPVIG</sequence>
<gene>
    <name evidence="1" type="ORF">BA92_14125</name>
    <name evidence="2" type="ORF">IE90_03785</name>
</gene>
<evidence type="ECO:0000313" key="2">
    <source>
        <dbReference type="EMBL" id="KIO46486.1"/>
    </source>
</evidence>
<dbReference type="AlphaFoldDB" id="A0A0C3R1Q5"/>
<dbReference type="EMBL" id="JPIT01000009">
    <property type="protein sequence ID" value="KIO46486.1"/>
    <property type="molecule type" value="Genomic_DNA"/>
</dbReference>
<dbReference type="Proteomes" id="UP000031980">
    <property type="component" value="Unassembled WGS sequence"/>
</dbReference>
<dbReference type="Pfam" id="PF16132">
    <property type="entry name" value="DUF4843"/>
    <property type="match status" value="1"/>
</dbReference>
<name>A0A0C3R1Q5_9PORP</name>
<dbReference type="PROSITE" id="PS51257">
    <property type="entry name" value="PROKAR_LIPOPROTEIN"/>
    <property type="match status" value="1"/>
</dbReference>
<proteinExistence type="predicted"/>
<reference evidence="2 3" key="2">
    <citation type="submission" date="2014-07" db="EMBL/GenBank/DDBJ databases">
        <title>Porphyromonadaceae bacterium OUH 334697 = ATCC BAA-2682 = DSM 28341 draft genome.</title>
        <authorList>
            <person name="Sydenham T.V."/>
            <person name="Hasman H."/>
            <person name="Justesen U.S."/>
        </authorList>
    </citation>
    <scope>NUCLEOTIDE SEQUENCE [LARGE SCALE GENOMIC DNA]</scope>
    <source>
        <strain evidence="2 3">OUH 334697</strain>
    </source>
</reference>
<protein>
    <recommendedName>
        <fullName evidence="5">DUF4843 domain-containing protein</fullName>
    </recommendedName>
</protein>
<dbReference type="RefSeq" id="WP_041502569.1">
    <property type="nucleotide sequence ID" value="NZ_JPIT01000009.1"/>
</dbReference>
<evidence type="ECO:0000313" key="4">
    <source>
        <dbReference type="Proteomes" id="UP000031980"/>
    </source>
</evidence>
<evidence type="ECO:0000313" key="1">
    <source>
        <dbReference type="EMBL" id="KIO42690.1"/>
    </source>
</evidence>
<reference evidence="1 4" key="1">
    <citation type="submission" date="2014-07" db="EMBL/GenBank/DDBJ databases">
        <title>Porphyromonadaceae bacterium OUH 308042 = ATCC BAA-2681 = DSM 28342 draft genome.</title>
        <authorList>
            <person name="Sydenham T.V."/>
            <person name="Hasman H."/>
            <person name="Justensen U.S."/>
        </authorList>
    </citation>
    <scope>NUCLEOTIDE SEQUENCE [LARGE SCALE GENOMIC DNA]</scope>
    <source>
        <strain evidence="1 4">OUH 308042</strain>
    </source>
</reference>
<comment type="caution">
    <text evidence="1">The sequence shown here is derived from an EMBL/GenBank/DDBJ whole genome shotgun (WGS) entry which is preliminary data.</text>
</comment>
<dbReference type="Proteomes" id="UP000031937">
    <property type="component" value="Unassembled WGS sequence"/>
</dbReference>
<organism evidence="1 4">
    <name type="scientific">Sanguibacteroides justesenii</name>
    <dbReference type="NCBI Taxonomy" id="1547597"/>
    <lineage>
        <taxon>Bacteria</taxon>
        <taxon>Pseudomonadati</taxon>
        <taxon>Bacteroidota</taxon>
        <taxon>Bacteroidia</taxon>
        <taxon>Bacteroidales</taxon>
        <taxon>Porphyromonadaceae</taxon>
        <taxon>Sanguibacteroides</taxon>
    </lineage>
</organism>
<dbReference type="InterPro" id="IPR032299">
    <property type="entry name" value="DUF4843"/>
</dbReference>
<accession>A0A0C3R1Q5</accession>
<evidence type="ECO:0000313" key="3">
    <source>
        <dbReference type="Proteomes" id="UP000031937"/>
    </source>
</evidence>